<organism evidence="2 3">
    <name type="scientific">Rhizobium fredii</name>
    <name type="common">Sinorhizobium fredii</name>
    <dbReference type="NCBI Taxonomy" id="380"/>
    <lineage>
        <taxon>Bacteria</taxon>
        <taxon>Pseudomonadati</taxon>
        <taxon>Pseudomonadota</taxon>
        <taxon>Alphaproteobacteria</taxon>
        <taxon>Hyphomicrobiales</taxon>
        <taxon>Rhizobiaceae</taxon>
        <taxon>Sinorhizobium/Ensifer group</taxon>
        <taxon>Sinorhizobium</taxon>
    </lineage>
</organism>
<evidence type="ECO:0000256" key="1">
    <source>
        <dbReference type="SAM" id="MobiDB-lite"/>
    </source>
</evidence>
<dbReference type="Proteomes" id="UP000239340">
    <property type="component" value="Chromosome"/>
</dbReference>
<dbReference type="AlphaFoldDB" id="A0A2L0H956"/>
<accession>A0A2L0H956</accession>
<dbReference type="RefSeq" id="WP_083853971.1">
    <property type="nucleotide sequence ID" value="NZ_CP024307.1"/>
</dbReference>
<reference evidence="2 3" key="1">
    <citation type="submission" date="2017-10" db="EMBL/GenBank/DDBJ databases">
        <title>Analysis of the genome sequences of Rhizobium populations associated to common bean (phaseolus vulgaris).</title>
        <authorList>
            <person name="Bustos P."/>
            <person name="Santamaria R.I."/>
            <person name="Miranda-Sanchez F."/>
            <person name="Perez-Carrascal O."/>
            <person name="Juarez S."/>
            <person name="Lozano L."/>
            <person name="Martinez-Flores I."/>
            <person name="Vinuesa P."/>
            <person name="Martinez-Romero E."/>
            <person name="Cevallos M.A."/>
            <person name="Romero D."/>
            <person name="Davila G."/>
            <person name="Gonzalez V."/>
        </authorList>
    </citation>
    <scope>NUCLEOTIDE SEQUENCE [LARGE SCALE GENOMIC DNA]</scope>
    <source>
        <strain evidence="2 3">NXT3</strain>
    </source>
</reference>
<evidence type="ECO:0000313" key="2">
    <source>
        <dbReference type="EMBL" id="AUX78003.1"/>
    </source>
</evidence>
<evidence type="ECO:0000313" key="3">
    <source>
        <dbReference type="Proteomes" id="UP000239340"/>
    </source>
</evidence>
<feature type="compositionally biased region" description="Basic and acidic residues" evidence="1">
    <location>
        <begin position="1"/>
        <end position="10"/>
    </location>
</feature>
<proteinExistence type="predicted"/>
<sequence length="53" mass="5265">MATNVKDGKAPKGSSGTHGGNRAGDQVKKGAAQKGEAKKSSQATGKDPQRGKG</sequence>
<gene>
    <name evidence="2" type="ORF">NXT3_CH03475</name>
</gene>
<name>A0A2L0H956_RHIFR</name>
<feature type="region of interest" description="Disordered" evidence="1">
    <location>
        <begin position="1"/>
        <end position="53"/>
    </location>
</feature>
<protein>
    <submittedName>
        <fullName evidence="2">Uncharacterized protein</fullName>
    </submittedName>
</protein>
<dbReference type="EMBL" id="CP024307">
    <property type="protein sequence ID" value="AUX78003.1"/>
    <property type="molecule type" value="Genomic_DNA"/>
</dbReference>